<reference evidence="2 3" key="1">
    <citation type="submission" date="2018-07" db="EMBL/GenBank/DDBJ databases">
        <title>Genomic Encyclopedia of Type Strains, Phase IV (KMG-IV): sequencing the most valuable type-strain genomes for metagenomic binning, comparative biology and taxonomic classification.</title>
        <authorList>
            <person name="Goeker M."/>
        </authorList>
    </citation>
    <scope>NUCLEOTIDE SEQUENCE [LARGE SCALE GENOMIC DNA]</scope>
    <source>
        <strain evidence="2 3">DSM 21352</strain>
    </source>
</reference>
<dbReference type="EMBL" id="QQAV01000010">
    <property type="protein sequence ID" value="RDI20728.1"/>
    <property type="molecule type" value="Genomic_DNA"/>
</dbReference>
<proteinExistence type="predicted"/>
<evidence type="ECO:0000313" key="3">
    <source>
        <dbReference type="Proteomes" id="UP000255265"/>
    </source>
</evidence>
<dbReference type="Proteomes" id="UP000255265">
    <property type="component" value="Unassembled WGS sequence"/>
</dbReference>
<gene>
    <name evidence="2" type="ORF">DFR41_110136</name>
</gene>
<keyword evidence="3" id="KW-1185">Reference proteome</keyword>
<dbReference type="RefSeq" id="WP_425326718.1">
    <property type="nucleotide sequence ID" value="NZ_QQAV01000010.1"/>
</dbReference>
<dbReference type="Gene3D" id="3.10.450.40">
    <property type="match status" value="1"/>
</dbReference>
<accession>A0A370FD11</accession>
<dbReference type="SUPFAM" id="SSF160719">
    <property type="entry name" value="gpW/gp25-like"/>
    <property type="match status" value="1"/>
</dbReference>
<feature type="domain" description="IraD/Gp25-like" evidence="1">
    <location>
        <begin position="13"/>
        <end position="92"/>
    </location>
</feature>
<dbReference type="AlphaFoldDB" id="A0A370FD11"/>
<sequence>MMSASTGRALAYADHIGQSIADILTTPIGSRVMRRSYGSFIPELIDAPTTPANRLRLIAASAQAIMKWEPRTTVRRITLATASDGTTQLNIERVDRSQAATTLQTVSIGGLAA</sequence>
<protein>
    <recommendedName>
        <fullName evidence="1">IraD/Gp25-like domain-containing protein</fullName>
    </recommendedName>
</protein>
<dbReference type="InterPro" id="IPR007048">
    <property type="entry name" value="IraD/Gp25-like"/>
</dbReference>
<comment type="caution">
    <text evidence="2">The sequence shown here is derived from an EMBL/GenBank/DDBJ whole genome shotgun (WGS) entry which is preliminary data.</text>
</comment>
<evidence type="ECO:0000313" key="2">
    <source>
        <dbReference type="EMBL" id="RDI20728.1"/>
    </source>
</evidence>
<organism evidence="2 3">
    <name type="scientific">Pseudacidovorax intermedius</name>
    <dbReference type="NCBI Taxonomy" id="433924"/>
    <lineage>
        <taxon>Bacteria</taxon>
        <taxon>Pseudomonadati</taxon>
        <taxon>Pseudomonadota</taxon>
        <taxon>Betaproteobacteria</taxon>
        <taxon>Burkholderiales</taxon>
        <taxon>Comamonadaceae</taxon>
        <taxon>Pseudacidovorax</taxon>
    </lineage>
</organism>
<dbReference type="Pfam" id="PF04965">
    <property type="entry name" value="GPW_gp25"/>
    <property type="match status" value="1"/>
</dbReference>
<evidence type="ECO:0000259" key="1">
    <source>
        <dbReference type="Pfam" id="PF04965"/>
    </source>
</evidence>
<name>A0A370FD11_9BURK</name>